<evidence type="ECO:0000256" key="1">
    <source>
        <dbReference type="SAM" id="Phobius"/>
    </source>
</evidence>
<organism evidence="2 3">
    <name type="scientific">Saccharothrix texasensis</name>
    <dbReference type="NCBI Taxonomy" id="103734"/>
    <lineage>
        <taxon>Bacteria</taxon>
        <taxon>Bacillati</taxon>
        <taxon>Actinomycetota</taxon>
        <taxon>Actinomycetes</taxon>
        <taxon>Pseudonocardiales</taxon>
        <taxon>Pseudonocardiaceae</taxon>
        <taxon>Saccharothrix</taxon>
    </lineage>
</organism>
<keyword evidence="1" id="KW-0472">Membrane</keyword>
<evidence type="ECO:0000313" key="2">
    <source>
        <dbReference type="EMBL" id="ROP39106.1"/>
    </source>
</evidence>
<name>A0A3N1H9J1_9PSEU</name>
<protein>
    <submittedName>
        <fullName evidence="2">Uncharacterized protein</fullName>
    </submittedName>
</protein>
<evidence type="ECO:0000313" key="3">
    <source>
        <dbReference type="Proteomes" id="UP000268727"/>
    </source>
</evidence>
<sequence>MSPTIVLVLLAAVAAILLWKVLLTAGCIGVVQWIAVTHSDDATVQLVAFALPALLIAAVLHRVRTSRNAVPGHVGTFDRKGFRR</sequence>
<keyword evidence="3" id="KW-1185">Reference proteome</keyword>
<proteinExistence type="predicted"/>
<dbReference type="EMBL" id="RJKM01000001">
    <property type="protein sequence ID" value="ROP39106.1"/>
    <property type="molecule type" value="Genomic_DNA"/>
</dbReference>
<comment type="caution">
    <text evidence="2">The sequence shown here is derived from an EMBL/GenBank/DDBJ whole genome shotgun (WGS) entry which is preliminary data.</text>
</comment>
<gene>
    <name evidence="2" type="ORF">EDD40_4480</name>
</gene>
<dbReference type="Proteomes" id="UP000268727">
    <property type="component" value="Unassembled WGS sequence"/>
</dbReference>
<dbReference type="RefSeq" id="WP_148088880.1">
    <property type="nucleotide sequence ID" value="NZ_RJKM01000001.1"/>
</dbReference>
<keyword evidence="1" id="KW-1133">Transmembrane helix</keyword>
<reference evidence="2 3" key="1">
    <citation type="submission" date="2018-11" db="EMBL/GenBank/DDBJ databases">
        <title>Sequencing the genomes of 1000 actinobacteria strains.</title>
        <authorList>
            <person name="Klenk H.-P."/>
        </authorList>
    </citation>
    <scope>NUCLEOTIDE SEQUENCE [LARGE SCALE GENOMIC DNA]</scope>
    <source>
        <strain evidence="2 3">DSM 44231</strain>
    </source>
</reference>
<dbReference type="AlphaFoldDB" id="A0A3N1H9J1"/>
<accession>A0A3N1H9J1</accession>
<feature type="transmembrane region" description="Helical" evidence="1">
    <location>
        <begin position="7"/>
        <end position="36"/>
    </location>
</feature>
<feature type="transmembrane region" description="Helical" evidence="1">
    <location>
        <begin position="42"/>
        <end position="60"/>
    </location>
</feature>
<keyword evidence="1" id="KW-0812">Transmembrane</keyword>